<dbReference type="EMBL" id="ML208724">
    <property type="protein sequence ID" value="TFK60860.1"/>
    <property type="molecule type" value="Genomic_DNA"/>
</dbReference>
<proteinExistence type="predicted"/>
<name>A0ACD3A635_9AGAR</name>
<keyword evidence="2" id="KW-1185">Reference proteome</keyword>
<protein>
    <submittedName>
        <fullName evidence="1">Uncharacterized protein</fullName>
    </submittedName>
</protein>
<sequence length="436" mass="48577">MTSPAVPISIELAPSDDHYGLDDILLNSPEEFLPEYPNPYSKLSVSALFSLEQQALSPHTYDDGQNMIYSPASLQPPQFGWSPGSSTSEVSEWSWGSGDPSPHVLASSLVPSNITPELNGLDLLADYSPGMQICRDVFGQQDQYQTCNPQQTWYTDNGSNISAHPSLSPLPFSPHTALPHSIEPLASPVDSVPPSPDSSYGMPPPPYTEPYTRPNLRVNTRFISKGVVVPKQEVRRATSLTTRSVLNKRKIRDDDDNDDSYVPPTTRRQTSRQSYTSPSVDDRSPLPQSSPLVETWVFESDGQDSSLRDPALKHSYRNSVGSDRQCEAAKQRRTKAALFVCDLCSKDFTAKHNLDSHKKSHLGIKPFQCGNCEKRFTTSRAKNRHAKSGACERGSRREADYGAYRHTDKRFKHYQGKDQDESEEEDASDYESEEAD</sequence>
<dbReference type="Proteomes" id="UP000308600">
    <property type="component" value="Unassembled WGS sequence"/>
</dbReference>
<organism evidence="1 2">
    <name type="scientific">Pluteus cervinus</name>
    <dbReference type="NCBI Taxonomy" id="181527"/>
    <lineage>
        <taxon>Eukaryota</taxon>
        <taxon>Fungi</taxon>
        <taxon>Dikarya</taxon>
        <taxon>Basidiomycota</taxon>
        <taxon>Agaricomycotina</taxon>
        <taxon>Agaricomycetes</taxon>
        <taxon>Agaricomycetidae</taxon>
        <taxon>Agaricales</taxon>
        <taxon>Pluteineae</taxon>
        <taxon>Pluteaceae</taxon>
        <taxon>Pluteus</taxon>
    </lineage>
</organism>
<evidence type="ECO:0000313" key="1">
    <source>
        <dbReference type="EMBL" id="TFK60860.1"/>
    </source>
</evidence>
<accession>A0ACD3A635</accession>
<reference evidence="1 2" key="1">
    <citation type="journal article" date="2019" name="Nat. Ecol. Evol.">
        <title>Megaphylogeny resolves global patterns of mushroom evolution.</title>
        <authorList>
            <person name="Varga T."/>
            <person name="Krizsan K."/>
            <person name="Foldi C."/>
            <person name="Dima B."/>
            <person name="Sanchez-Garcia M."/>
            <person name="Sanchez-Ramirez S."/>
            <person name="Szollosi G.J."/>
            <person name="Szarkandi J.G."/>
            <person name="Papp V."/>
            <person name="Albert L."/>
            <person name="Andreopoulos W."/>
            <person name="Angelini C."/>
            <person name="Antonin V."/>
            <person name="Barry K.W."/>
            <person name="Bougher N.L."/>
            <person name="Buchanan P."/>
            <person name="Buyck B."/>
            <person name="Bense V."/>
            <person name="Catcheside P."/>
            <person name="Chovatia M."/>
            <person name="Cooper J."/>
            <person name="Damon W."/>
            <person name="Desjardin D."/>
            <person name="Finy P."/>
            <person name="Geml J."/>
            <person name="Haridas S."/>
            <person name="Hughes K."/>
            <person name="Justo A."/>
            <person name="Karasinski D."/>
            <person name="Kautmanova I."/>
            <person name="Kiss B."/>
            <person name="Kocsube S."/>
            <person name="Kotiranta H."/>
            <person name="LaButti K.M."/>
            <person name="Lechner B.E."/>
            <person name="Liimatainen K."/>
            <person name="Lipzen A."/>
            <person name="Lukacs Z."/>
            <person name="Mihaltcheva S."/>
            <person name="Morgado L.N."/>
            <person name="Niskanen T."/>
            <person name="Noordeloos M.E."/>
            <person name="Ohm R.A."/>
            <person name="Ortiz-Santana B."/>
            <person name="Ovrebo C."/>
            <person name="Racz N."/>
            <person name="Riley R."/>
            <person name="Savchenko A."/>
            <person name="Shiryaev A."/>
            <person name="Soop K."/>
            <person name="Spirin V."/>
            <person name="Szebenyi C."/>
            <person name="Tomsovsky M."/>
            <person name="Tulloss R.E."/>
            <person name="Uehling J."/>
            <person name="Grigoriev I.V."/>
            <person name="Vagvolgyi C."/>
            <person name="Papp T."/>
            <person name="Martin F.M."/>
            <person name="Miettinen O."/>
            <person name="Hibbett D.S."/>
            <person name="Nagy L.G."/>
        </authorList>
    </citation>
    <scope>NUCLEOTIDE SEQUENCE [LARGE SCALE GENOMIC DNA]</scope>
    <source>
        <strain evidence="1 2">NL-1719</strain>
    </source>
</reference>
<gene>
    <name evidence="1" type="ORF">BDN72DRAFT_965491</name>
</gene>
<evidence type="ECO:0000313" key="2">
    <source>
        <dbReference type="Proteomes" id="UP000308600"/>
    </source>
</evidence>